<gene>
    <name evidence="2" type="ORF">ACA1_396230</name>
</gene>
<sequence>MQLNHLPKRKFDDYTSSAYPPHPQATPRRRTCSLHNLLLPAVAIAADPAVCDCVAPVAGKAKKPRKKREKAPRKERKKKKEEEEAKPKVPFRGSRFELWLETRFEEELLKLLEVPFLELSANLLNGASWAMTRSAEERIYKDKWRKRYHVYSAAVGDLVADAFNFHIRTKNLDTGEYNKLPFITPDKALSSQLSSYSSYLSLLGGARINPGEDHSGYPPGELAGEDACTLYEGSDVSFVLVGHLAGPNPAAANPAAAAAGTGSLHLGFAPAADGHQQSAATLQAAYTQAHHLQHVPTDGNHP</sequence>
<dbReference type="EMBL" id="KB007869">
    <property type="protein sequence ID" value="ELR22837.1"/>
    <property type="molecule type" value="Genomic_DNA"/>
</dbReference>
<name>L8HC72_ACACF</name>
<proteinExistence type="predicted"/>
<organism evidence="2 3">
    <name type="scientific">Acanthamoeba castellanii (strain ATCC 30010 / Neff)</name>
    <dbReference type="NCBI Taxonomy" id="1257118"/>
    <lineage>
        <taxon>Eukaryota</taxon>
        <taxon>Amoebozoa</taxon>
        <taxon>Discosea</taxon>
        <taxon>Longamoebia</taxon>
        <taxon>Centramoebida</taxon>
        <taxon>Acanthamoebidae</taxon>
        <taxon>Acanthamoeba</taxon>
    </lineage>
</organism>
<feature type="region of interest" description="Disordered" evidence="1">
    <location>
        <begin position="1"/>
        <end position="28"/>
    </location>
</feature>
<dbReference type="KEGG" id="acan:ACA1_396230"/>
<dbReference type="VEuPathDB" id="AmoebaDB:ACA1_396230"/>
<evidence type="ECO:0000313" key="2">
    <source>
        <dbReference type="EMBL" id="ELR22837.1"/>
    </source>
</evidence>
<feature type="region of interest" description="Disordered" evidence="1">
    <location>
        <begin position="61"/>
        <end position="87"/>
    </location>
</feature>
<feature type="compositionally biased region" description="Basic residues" evidence="1">
    <location>
        <begin position="61"/>
        <end position="79"/>
    </location>
</feature>
<reference evidence="2 3" key="1">
    <citation type="journal article" date="2013" name="Genome Biol.">
        <title>Genome of Acanthamoeba castellanii highlights extensive lateral gene transfer and early evolution of tyrosine kinase signaling.</title>
        <authorList>
            <person name="Clarke M."/>
            <person name="Lohan A.J."/>
            <person name="Liu B."/>
            <person name="Lagkouvardos I."/>
            <person name="Roy S."/>
            <person name="Zafar N."/>
            <person name="Bertelli C."/>
            <person name="Schilde C."/>
            <person name="Kianianmomeni A."/>
            <person name="Burglin T.R."/>
            <person name="Frech C."/>
            <person name="Turcotte B."/>
            <person name="Kopec K.O."/>
            <person name="Synnott J.M."/>
            <person name="Choo C."/>
            <person name="Paponov I."/>
            <person name="Finkler A."/>
            <person name="Soon Heng Tan C."/>
            <person name="Hutchins A.P."/>
            <person name="Weinmeier T."/>
            <person name="Rattei T."/>
            <person name="Chu J.S."/>
            <person name="Gimenez G."/>
            <person name="Irimia M."/>
            <person name="Rigden D.J."/>
            <person name="Fitzpatrick D.A."/>
            <person name="Lorenzo-Morales J."/>
            <person name="Bateman A."/>
            <person name="Chiu C.H."/>
            <person name="Tang P."/>
            <person name="Hegemann P."/>
            <person name="Fromm H."/>
            <person name="Raoult D."/>
            <person name="Greub G."/>
            <person name="Miranda-Saavedra D."/>
            <person name="Chen N."/>
            <person name="Nash P."/>
            <person name="Ginger M.L."/>
            <person name="Horn M."/>
            <person name="Schaap P."/>
            <person name="Caler L."/>
            <person name="Loftus B."/>
        </authorList>
    </citation>
    <scope>NUCLEOTIDE SEQUENCE [LARGE SCALE GENOMIC DNA]</scope>
    <source>
        <strain evidence="2 3">Neff</strain>
    </source>
</reference>
<keyword evidence="3" id="KW-1185">Reference proteome</keyword>
<evidence type="ECO:0000313" key="3">
    <source>
        <dbReference type="Proteomes" id="UP000011083"/>
    </source>
</evidence>
<dbReference type="RefSeq" id="XP_004351614.1">
    <property type="nucleotide sequence ID" value="XM_004351562.1"/>
</dbReference>
<dbReference type="GeneID" id="14923800"/>
<dbReference type="Proteomes" id="UP000011083">
    <property type="component" value="Unassembled WGS sequence"/>
</dbReference>
<accession>L8HC72</accession>
<dbReference type="AlphaFoldDB" id="L8HC72"/>
<evidence type="ECO:0000256" key="1">
    <source>
        <dbReference type="SAM" id="MobiDB-lite"/>
    </source>
</evidence>
<protein>
    <submittedName>
        <fullName evidence="2">Uncharacterized protein</fullName>
    </submittedName>
</protein>